<feature type="domain" description="HNH nuclease" evidence="1">
    <location>
        <begin position="212"/>
        <end position="265"/>
    </location>
</feature>
<dbReference type="SUPFAM" id="SSF54060">
    <property type="entry name" value="His-Me finger endonucleases"/>
    <property type="match status" value="1"/>
</dbReference>
<gene>
    <name evidence="2" type="ORF">SAM23877_2938</name>
</gene>
<evidence type="ECO:0000313" key="2">
    <source>
        <dbReference type="EMBL" id="AKZ55987.1"/>
    </source>
</evidence>
<keyword evidence="2" id="KW-0255">Endonuclease</keyword>
<accession>A0A0K2AT33</accession>
<dbReference type="RefSeq" id="WP_053131682.1">
    <property type="nucleotide sequence ID" value="NZ_CP012382.1"/>
</dbReference>
<reference evidence="3" key="1">
    <citation type="journal article" date="2015" name="J. Biotechnol.">
        <title>Complete genome sequence of Streptomyces ambofaciens ATCC 23877, the spiramycin producer.</title>
        <authorList>
            <person name="Thibessard A."/>
            <person name="Haas D."/>
            <person name="Gerbaud C."/>
            <person name="Aigle B."/>
            <person name="Lautru S."/>
            <person name="Pernodet J.L."/>
            <person name="Leblond P."/>
        </authorList>
    </citation>
    <scope>NUCLEOTIDE SEQUENCE [LARGE SCALE GENOMIC DNA]</scope>
    <source>
        <strain evidence="3">ATCC 23877 / 3486 / DSM 40053 / JCM 4204 / NBRC 12836 / NRRL B-2516</strain>
    </source>
</reference>
<dbReference type="Pfam" id="PF13392">
    <property type="entry name" value="HNH_3"/>
    <property type="match status" value="1"/>
</dbReference>
<evidence type="ECO:0000313" key="3">
    <source>
        <dbReference type="Proteomes" id="UP000061018"/>
    </source>
</evidence>
<dbReference type="Proteomes" id="UP000061018">
    <property type="component" value="Chromosome"/>
</dbReference>
<dbReference type="GO" id="GO:0004519">
    <property type="term" value="F:endonuclease activity"/>
    <property type="evidence" value="ECO:0007669"/>
    <property type="project" value="UniProtKB-KW"/>
</dbReference>
<keyword evidence="2" id="KW-0378">Hydrolase</keyword>
<dbReference type="InterPro" id="IPR044925">
    <property type="entry name" value="His-Me_finger_sf"/>
</dbReference>
<dbReference type="InterPro" id="IPR003615">
    <property type="entry name" value="HNH_nuc"/>
</dbReference>
<organism evidence="2 3">
    <name type="scientific">Streptomyces ambofaciens (strain ATCC 23877 / 3486 / DSM 40053 / JCM 4204 / NBRC 12836 / NRRL B-2516)</name>
    <dbReference type="NCBI Taxonomy" id="278992"/>
    <lineage>
        <taxon>Bacteria</taxon>
        <taxon>Bacillati</taxon>
        <taxon>Actinomycetota</taxon>
        <taxon>Actinomycetes</taxon>
        <taxon>Kitasatosporales</taxon>
        <taxon>Streptomycetaceae</taxon>
        <taxon>Streptomyces</taxon>
    </lineage>
</organism>
<dbReference type="SMART" id="SM00507">
    <property type="entry name" value="HNHc"/>
    <property type="match status" value="1"/>
</dbReference>
<proteinExistence type="predicted"/>
<keyword evidence="2" id="KW-0540">Nuclease</keyword>
<name>A0A0K2AT33_STRA7</name>
<evidence type="ECO:0000259" key="1">
    <source>
        <dbReference type="SMART" id="SM00507"/>
    </source>
</evidence>
<dbReference type="KEGG" id="samb:SAM23877_2938"/>
<sequence>MSRPKYTRDLLTRAAAEATSMVDLMHRLGAPVGSGPRCYLSKRLRHYRIDTSHFREVSMPERERRSYSEELLREAAARTNSIREMLEFMGLSPQDGPYGHIRKRLDKFGIDTSHFTSGRAYGPGLVPRAELAAAVEAATSVAGVLAALGRSNTGGSRTLVKRSIEAYGLSTAHFTGQGHYRGIRSPRRRAASEILVRLPPGCARTKTVLLRRALDDLGVRHVCGECGIGDTWQGRRLVLEVDHINGDRLDNRRENLRYLCPSCHSQTATFANRSRDRRIPPQRLGGSQ</sequence>
<dbReference type="AlphaFoldDB" id="A0A0K2AT33"/>
<protein>
    <submittedName>
        <fullName evidence="2">HNH endonuclease domain protein</fullName>
    </submittedName>
</protein>
<dbReference type="EMBL" id="CP012382">
    <property type="protein sequence ID" value="AKZ55987.1"/>
    <property type="molecule type" value="Genomic_DNA"/>
</dbReference>
<dbReference type="CDD" id="cd00085">
    <property type="entry name" value="HNHc"/>
    <property type="match status" value="1"/>
</dbReference>